<evidence type="ECO:0000256" key="7">
    <source>
        <dbReference type="SAM" id="MobiDB-lite"/>
    </source>
</evidence>
<dbReference type="InterPro" id="IPR033031">
    <property type="entry name" value="Scc2/Nipped-B"/>
</dbReference>
<reference evidence="9" key="1">
    <citation type="submission" date="2019-10" db="EMBL/GenBank/DDBJ databases">
        <authorList>
            <consortium name="DOE Joint Genome Institute"/>
            <person name="Kuo A."/>
            <person name="Miyauchi S."/>
            <person name="Kiss E."/>
            <person name="Drula E."/>
            <person name="Kohler A."/>
            <person name="Sanchez-Garcia M."/>
            <person name="Andreopoulos B."/>
            <person name="Barry K.W."/>
            <person name="Bonito G."/>
            <person name="Buee M."/>
            <person name="Carver A."/>
            <person name="Chen C."/>
            <person name="Cichocki N."/>
            <person name="Clum A."/>
            <person name="Culley D."/>
            <person name="Crous P.W."/>
            <person name="Fauchery L."/>
            <person name="Girlanda M."/>
            <person name="Hayes R."/>
            <person name="Keri Z."/>
            <person name="LaButti K."/>
            <person name="Lipzen A."/>
            <person name="Lombard V."/>
            <person name="Magnuson J."/>
            <person name="Maillard F."/>
            <person name="Morin E."/>
            <person name="Murat C."/>
            <person name="Nolan M."/>
            <person name="Ohm R."/>
            <person name="Pangilinan J."/>
            <person name="Pereira M."/>
            <person name="Perotto S."/>
            <person name="Peter M."/>
            <person name="Riley R."/>
            <person name="Sitrit Y."/>
            <person name="Stielow B."/>
            <person name="Szollosi G."/>
            <person name="Zifcakova L."/>
            <person name="Stursova M."/>
            <person name="Spatafora J.W."/>
            <person name="Tedersoo L."/>
            <person name="Vaario L.-M."/>
            <person name="Yamada A."/>
            <person name="Yan M."/>
            <person name="Wang P."/>
            <person name="Xu J."/>
            <person name="Bruns T."/>
            <person name="Baldrian P."/>
            <person name="Vilgalys R."/>
            <person name="Henrissat B."/>
            <person name="Grigoriev I.V."/>
            <person name="Hibbett D."/>
            <person name="Nagy L.G."/>
            <person name="Martin F.M."/>
        </authorList>
    </citation>
    <scope>NUCLEOTIDE SEQUENCE</scope>
    <source>
        <strain evidence="9">BED1</strain>
    </source>
</reference>
<keyword evidence="4 6" id="KW-0539">Nucleus</keyword>
<evidence type="ECO:0000313" key="10">
    <source>
        <dbReference type="Proteomes" id="UP001194468"/>
    </source>
</evidence>
<dbReference type="InterPro" id="IPR024986">
    <property type="entry name" value="Nipped-B_C"/>
</dbReference>
<feature type="region of interest" description="Disordered" evidence="7">
    <location>
        <begin position="491"/>
        <end position="542"/>
    </location>
</feature>
<keyword evidence="5 6" id="KW-0131">Cell cycle</keyword>
<dbReference type="EMBL" id="WHUW01000011">
    <property type="protein sequence ID" value="KAF8440947.1"/>
    <property type="molecule type" value="Genomic_DNA"/>
</dbReference>
<name>A0AAD4BWD8_BOLED</name>
<dbReference type="PANTHER" id="PTHR21704:SF18">
    <property type="entry name" value="NIPPED-B-LIKE PROTEIN"/>
    <property type="match status" value="1"/>
</dbReference>
<organism evidence="9 10">
    <name type="scientific">Boletus edulis BED1</name>
    <dbReference type="NCBI Taxonomy" id="1328754"/>
    <lineage>
        <taxon>Eukaryota</taxon>
        <taxon>Fungi</taxon>
        <taxon>Dikarya</taxon>
        <taxon>Basidiomycota</taxon>
        <taxon>Agaricomycotina</taxon>
        <taxon>Agaricomycetes</taxon>
        <taxon>Agaricomycetidae</taxon>
        <taxon>Boletales</taxon>
        <taxon>Boletineae</taxon>
        <taxon>Boletaceae</taxon>
        <taxon>Boletoideae</taxon>
        <taxon>Boletus</taxon>
    </lineage>
</organism>
<dbReference type="GO" id="GO:0061775">
    <property type="term" value="F:cohesin loader activity"/>
    <property type="evidence" value="ECO:0007669"/>
    <property type="project" value="InterPro"/>
</dbReference>
<keyword evidence="3 6" id="KW-0677">Repeat</keyword>
<dbReference type="GO" id="GO:0034087">
    <property type="term" value="P:establishment of mitotic sister chromatid cohesion"/>
    <property type="evidence" value="ECO:0007669"/>
    <property type="project" value="TreeGrafter"/>
</dbReference>
<feature type="compositionally biased region" description="Basic and acidic residues" evidence="7">
    <location>
        <begin position="523"/>
        <end position="542"/>
    </location>
</feature>
<evidence type="ECO:0000256" key="5">
    <source>
        <dbReference type="ARBA" id="ARBA00023306"/>
    </source>
</evidence>
<dbReference type="PANTHER" id="PTHR21704">
    <property type="entry name" value="NIPPED-B-LIKE PROTEIN DELANGIN SCC2-RELATED"/>
    <property type="match status" value="1"/>
</dbReference>
<feature type="compositionally biased region" description="Polar residues" evidence="7">
    <location>
        <begin position="295"/>
        <end position="305"/>
    </location>
</feature>
<feature type="compositionally biased region" description="Low complexity" evidence="7">
    <location>
        <begin position="309"/>
        <end position="319"/>
    </location>
</feature>
<dbReference type="InterPro" id="IPR011989">
    <property type="entry name" value="ARM-like"/>
</dbReference>
<comment type="subcellular location">
    <subcellularLocation>
        <location evidence="1 6">Nucleus</location>
    </subcellularLocation>
</comment>
<evidence type="ECO:0000256" key="2">
    <source>
        <dbReference type="ARBA" id="ARBA00009252"/>
    </source>
</evidence>
<dbReference type="GO" id="GO:0003682">
    <property type="term" value="F:chromatin binding"/>
    <property type="evidence" value="ECO:0007669"/>
    <property type="project" value="TreeGrafter"/>
</dbReference>
<dbReference type="GO" id="GO:0140588">
    <property type="term" value="P:chromatin looping"/>
    <property type="evidence" value="ECO:0007669"/>
    <property type="project" value="InterPro"/>
</dbReference>
<gene>
    <name evidence="9" type="ORF">L210DRAFT_3645196</name>
</gene>
<dbReference type="InterPro" id="IPR026003">
    <property type="entry name" value="Cohesin_HEAT"/>
</dbReference>
<accession>A0AAD4BWD8</accession>
<dbReference type="GO" id="GO:1990414">
    <property type="term" value="P:replication-born double-strand break repair via sister chromatid exchange"/>
    <property type="evidence" value="ECO:0007669"/>
    <property type="project" value="TreeGrafter"/>
</dbReference>
<feature type="domain" description="Sister chromatid cohesion C-terminal" evidence="8">
    <location>
        <begin position="1583"/>
        <end position="1766"/>
    </location>
</feature>
<feature type="compositionally biased region" description="Basic and acidic residues" evidence="7">
    <location>
        <begin position="355"/>
        <end position="378"/>
    </location>
</feature>
<evidence type="ECO:0000256" key="4">
    <source>
        <dbReference type="ARBA" id="ARBA00023242"/>
    </source>
</evidence>
<comment type="caution">
    <text evidence="9">The sequence shown here is derived from an EMBL/GenBank/DDBJ whole genome shotgun (WGS) entry which is preliminary data.</text>
</comment>
<feature type="region of interest" description="Disordered" evidence="7">
    <location>
        <begin position="440"/>
        <end position="472"/>
    </location>
</feature>
<feature type="compositionally biased region" description="Pro residues" evidence="7">
    <location>
        <begin position="260"/>
        <end position="269"/>
    </location>
</feature>
<evidence type="ECO:0000256" key="3">
    <source>
        <dbReference type="ARBA" id="ARBA00022737"/>
    </source>
</evidence>
<evidence type="ECO:0000256" key="6">
    <source>
        <dbReference type="RuleBase" id="RU364107"/>
    </source>
</evidence>
<proteinExistence type="inferred from homology"/>
<dbReference type="Gene3D" id="1.25.10.10">
    <property type="entry name" value="Leucine-rich Repeat Variant"/>
    <property type="match status" value="1"/>
</dbReference>
<dbReference type="Pfam" id="PF12830">
    <property type="entry name" value="Nipped-B_C"/>
    <property type="match status" value="1"/>
</dbReference>
<evidence type="ECO:0000256" key="1">
    <source>
        <dbReference type="ARBA" id="ARBA00004123"/>
    </source>
</evidence>
<comment type="similarity">
    <text evidence="2 6">Belongs to the SCC2/Nipped-B family.</text>
</comment>
<reference evidence="9" key="2">
    <citation type="journal article" date="2020" name="Nat. Commun.">
        <title>Large-scale genome sequencing of mycorrhizal fungi provides insights into the early evolution of symbiotic traits.</title>
        <authorList>
            <person name="Miyauchi S."/>
            <person name="Kiss E."/>
            <person name="Kuo A."/>
            <person name="Drula E."/>
            <person name="Kohler A."/>
            <person name="Sanchez-Garcia M."/>
            <person name="Morin E."/>
            <person name="Andreopoulos B."/>
            <person name="Barry K.W."/>
            <person name="Bonito G."/>
            <person name="Buee M."/>
            <person name="Carver A."/>
            <person name="Chen C."/>
            <person name="Cichocki N."/>
            <person name="Clum A."/>
            <person name="Culley D."/>
            <person name="Crous P.W."/>
            <person name="Fauchery L."/>
            <person name="Girlanda M."/>
            <person name="Hayes R.D."/>
            <person name="Keri Z."/>
            <person name="LaButti K."/>
            <person name="Lipzen A."/>
            <person name="Lombard V."/>
            <person name="Magnuson J."/>
            <person name="Maillard F."/>
            <person name="Murat C."/>
            <person name="Nolan M."/>
            <person name="Ohm R.A."/>
            <person name="Pangilinan J."/>
            <person name="Pereira M.F."/>
            <person name="Perotto S."/>
            <person name="Peter M."/>
            <person name="Pfister S."/>
            <person name="Riley R."/>
            <person name="Sitrit Y."/>
            <person name="Stielow J.B."/>
            <person name="Szollosi G."/>
            <person name="Zifcakova L."/>
            <person name="Stursova M."/>
            <person name="Spatafora J.W."/>
            <person name="Tedersoo L."/>
            <person name="Vaario L.M."/>
            <person name="Yamada A."/>
            <person name="Yan M."/>
            <person name="Wang P."/>
            <person name="Xu J."/>
            <person name="Bruns T."/>
            <person name="Baldrian P."/>
            <person name="Vilgalys R."/>
            <person name="Dunand C."/>
            <person name="Henrissat B."/>
            <person name="Grigoriev I.V."/>
            <person name="Hibbett D."/>
            <person name="Nagy L.G."/>
            <person name="Martin F.M."/>
        </authorList>
    </citation>
    <scope>NUCLEOTIDE SEQUENCE</scope>
    <source>
        <strain evidence="9">BED1</strain>
    </source>
</reference>
<protein>
    <recommendedName>
        <fullName evidence="6">Sister chromatid cohesion protein</fullName>
    </recommendedName>
</protein>
<feature type="region of interest" description="Disordered" evidence="7">
    <location>
        <begin position="1789"/>
        <end position="1809"/>
    </location>
</feature>
<feature type="region of interest" description="Disordered" evidence="7">
    <location>
        <begin position="236"/>
        <end position="378"/>
    </location>
</feature>
<evidence type="ECO:0000259" key="8">
    <source>
        <dbReference type="Pfam" id="PF12830"/>
    </source>
</evidence>
<dbReference type="GO" id="GO:0010468">
    <property type="term" value="P:regulation of gene expression"/>
    <property type="evidence" value="ECO:0007669"/>
    <property type="project" value="InterPro"/>
</dbReference>
<sequence>MSEHANADWYPNRHGTYSPDPTTAISTGARAMHTQPQGGHDAVYDAHRLFAAYPPASATPSAHVTRHISNLSNPALPPTYMQANYSAFHTISYQTHPSSSSPFSDYSRELTYLSDPSTPAQHSPYWQATRNESVRYLSYGTPVNQYSFSPPSNWTLTPTNSSYNPPAIANSVLQRFNPTSAYPTPPPPGIRSSSSSLAFALGYPSQAKSQPRVYKPEESGPFFKDFLNRSALLLDSKDSKPNQQTNTHQQSPSKVESLPPNLPPPPAVPQPSLTPRKRKSPDDLITPSRKRIHAANSTNSPSNIRFKSETPSLKSSKSSRQVLAYVNIPPPTWKTTPSTKSFSGDLASGDESADEDHPRRNIHVDIKSSARRTRDKDERAPLERLNTLIEDILEAEDSLAADIEPADLPKEYFSPLTVDCNHPHLQPSIVRKLTKYISQLARPSKRSRRPTREGVANAGSGSKARDTLGDIGTPTLSRLMKILERSIKAGEDLDPLRTSTHHPPPPSSPSKSKKGHKVPADGIDVHEDRPTVHDSHPKQLTDSDVHELTVRLEVSRDSILAAECCMALLSGEGLTKQLYSEELITTCLSTVKNQLTMVVYPFVEGTGVSGATSPQLNCILRYTHSSCGELRRLLTELFQALAAALPRINSLFSADGVSMSDAIIIQAVYIAIGPFFVVESAESDTKGKRENVVLSTLGNSAMRGLRLDALSIIRSVFANHEDQRSWIIEEILSSLIKLSNSHKKAGQFRLRDGRSIRTVSALLLQLVQTSARDVRIAARNISKTRQNRALRNQDSTTEKAKDVVFDEQDVETQLTMPRKTIVLFLTQRSGKGKLTKNSNEAEYRIILDNLISDLLVVLYWPEWPAASLILSVVCKFMVASLDDVKTSVHIDTNAAKAIALDHLGVIAARLRSSTIKVRQRCGKHPLVPLDEILSTENVQDFKTLLARHEAISFHLLKRSSDDQAYESARELTSTIWGHELANALRILRVALPSEDDGRRTQKSSATLNLCLKLRTALSEVWTHRSTDVFDVGSEEEAARVDLLAEEIGTVQNLRSSFGPILNVVLMALDAPPVFMRTKALRALGQIVTSDSSILSTANVRRAIEGHLLDSSPAVRDAAVELIGRYMIESPEVVGDYYSRIADRIADTGLGVRKRVIKLLKQYYGVTEDLARRVDICTKLVLRMLDEDDTVKDLAVKTMEELWFQNTPSQAAPPKGKPPSSSNTQDKASLLMKVSIIMGVSAYFKDKQSPLEDLLHKIMSSQNPVDAPSMHAKYSEICETLIDGLVDASDLPGFTVQSCIRMLYLFATAYPSVLSGSNASTLLPYLKNPSSPEELAVTDYLLRVFRISIPHMPKTALKFGQELQLVLQPMIVKPSNVGGVVCLQESVACLCGSVQHLTHDFHRLVALLKSCNARIQQAIVRRDAAMSAVETRTLSILIFIVSLLGEHCDFDQLRVERPEFATELNGVSEGHVVEHIYNSLLSLYAKYSDAGLKGRILQCLGFLFRTQPTLMTLERSAGIMDAIFASPDEDSRGRLLRIMQEFLVSEAAKHAEHLKGSGQGKGDGVVDMAELVGNTEGFADSGVSSAVVQRYISPILEAALSQNPQIQAVAVDILTFTVKQGLAHPLQSFPIIVALETSPVVATSVRASALHAILYNKHMSLLNARFIVSARQSFDYQRVISPNIVQGYRMQPEPTALLQRWYSLVREKRAPRQDFLKALVKAFDIPTALKSSQDDVDFSRYMAENFAILDYKTQEEAFTVIKHLTSILSTSGMQLIEVVSPSNLLAQLHEPQQQSTPNPNDTHVTNPIPQPPLGANLDVDVMRTSVIICIVMLLKSHLKVLYGFSEEKCSKFVPGKKSAVGDKPAVKRHQFPITWDRLPFAMAPLILSEHLAAQKATFLQIWNEDGVVAEPEDVLE</sequence>
<feature type="compositionally biased region" description="Polar residues" evidence="7">
    <location>
        <begin position="1789"/>
        <end position="1806"/>
    </location>
</feature>
<feature type="region of interest" description="Disordered" evidence="7">
    <location>
        <begin position="1"/>
        <end position="24"/>
    </location>
</feature>
<keyword evidence="10" id="KW-1185">Reference proteome</keyword>
<feature type="compositionally biased region" description="Polar residues" evidence="7">
    <location>
        <begin position="241"/>
        <end position="254"/>
    </location>
</feature>
<dbReference type="Proteomes" id="UP001194468">
    <property type="component" value="Unassembled WGS sequence"/>
</dbReference>
<dbReference type="SUPFAM" id="SSF48371">
    <property type="entry name" value="ARM repeat"/>
    <property type="match status" value="1"/>
</dbReference>
<dbReference type="Pfam" id="PF12765">
    <property type="entry name" value="Cohesin_HEAT"/>
    <property type="match status" value="1"/>
</dbReference>
<dbReference type="InterPro" id="IPR016024">
    <property type="entry name" value="ARM-type_fold"/>
</dbReference>
<dbReference type="CDD" id="cd23958">
    <property type="entry name" value="SCC2"/>
    <property type="match status" value="1"/>
</dbReference>
<dbReference type="GO" id="GO:0090694">
    <property type="term" value="C:Scc2-Scc4 cohesin loading complex"/>
    <property type="evidence" value="ECO:0007669"/>
    <property type="project" value="TreeGrafter"/>
</dbReference>
<evidence type="ECO:0000313" key="9">
    <source>
        <dbReference type="EMBL" id="KAF8440947.1"/>
    </source>
</evidence>
<dbReference type="GO" id="GO:0071169">
    <property type="term" value="P:establishment of protein localization to chromatin"/>
    <property type="evidence" value="ECO:0007669"/>
    <property type="project" value="TreeGrafter"/>
</dbReference>